<evidence type="ECO:0000256" key="4">
    <source>
        <dbReference type="ARBA" id="ARBA00022840"/>
    </source>
</evidence>
<organism evidence="6 7">
    <name type="scientific">Paracoccus acridae</name>
    <dbReference type="NCBI Taxonomy" id="1795310"/>
    <lineage>
        <taxon>Bacteria</taxon>
        <taxon>Pseudomonadati</taxon>
        <taxon>Pseudomonadota</taxon>
        <taxon>Alphaproteobacteria</taxon>
        <taxon>Rhodobacterales</taxon>
        <taxon>Paracoccaceae</taxon>
        <taxon>Paracoccus</taxon>
    </lineage>
</organism>
<comment type="caution">
    <text evidence="6">The sequence shown here is derived from an EMBL/GenBank/DDBJ whole genome shotgun (WGS) entry which is preliminary data.</text>
</comment>
<dbReference type="CDD" id="cd03225">
    <property type="entry name" value="ABC_cobalt_CbiO_domain1"/>
    <property type="match status" value="1"/>
</dbReference>
<dbReference type="PROSITE" id="PS50893">
    <property type="entry name" value="ABC_TRANSPORTER_2"/>
    <property type="match status" value="1"/>
</dbReference>
<dbReference type="InterPro" id="IPR015856">
    <property type="entry name" value="ABC_transpr_CbiO/EcfA_su"/>
</dbReference>
<dbReference type="PANTHER" id="PTHR43553">
    <property type="entry name" value="HEAVY METAL TRANSPORTER"/>
    <property type="match status" value="1"/>
</dbReference>
<keyword evidence="7" id="KW-1185">Reference proteome</keyword>
<gene>
    <name evidence="6" type="ORF">GCM10011402_01730</name>
</gene>
<feature type="domain" description="ABC transporter" evidence="5">
    <location>
        <begin position="17"/>
        <end position="243"/>
    </location>
</feature>
<dbReference type="InterPro" id="IPR050095">
    <property type="entry name" value="ECF_ABC_transporter_ATP-bd"/>
</dbReference>
<dbReference type="RefSeq" id="WP_229664978.1">
    <property type="nucleotide sequence ID" value="NZ_BMIV01000001.1"/>
</dbReference>
<dbReference type="EMBL" id="BMIV01000001">
    <property type="protein sequence ID" value="GGF53355.1"/>
    <property type="molecule type" value="Genomic_DNA"/>
</dbReference>
<accession>A0ABQ1VD39</accession>
<name>A0ABQ1VD39_9RHOB</name>
<evidence type="ECO:0000313" key="7">
    <source>
        <dbReference type="Proteomes" id="UP000640509"/>
    </source>
</evidence>
<dbReference type="SMART" id="SM00382">
    <property type="entry name" value="AAA"/>
    <property type="match status" value="1"/>
</dbReference>
<reference evidence="7" key="1">
    <citation type="journal article" date="2019" name="Int. J. Syst. Evol. Microbiol.">
        <title>The Global Catalogue of Microorganisms (GCM) 10K type strain sequencing project: providing services to taxonomists for standard genome sequencing and annotation.</title>
        <authorList>
            <consortium name="The Broad Institute Genomics Platform"/>
            <consortium name="The Broad Institute Genome Sequencing Center for Infectious Disease"/>
            <person name="Wu L."/>
            <person name="Ma J."/>
        </authorList>
    </citation>
    <scope>NUCLEOTIDE SEQUENCE [LARGE SCALE GENOMIC DNA]</scope>
    <source>
        <strain evidence="7">CGMCC 1.15419</strain>
    </source>
</reference>
<evidence type="ECO:0000313" key="6">
    <source>
        <dbReference type="EMBL" id="GGF53355.1"/>
    </source>
</evidence>
<proteinExistence type="inferred from homology"/>
<keyword evidence="3" id="KW-0547">Nucleotide-binding</keyword>
<evidence type="ECO:0000256" key="2">
    <source>
        <dbReference type="ARBA" id="ARBA00022448"/>
    </source>
</evidence>
<comment type="similarity">
    <text evidence="1">Belongs to the ABC transporter superfamily.</text>
</comment>
<dbReference type="PANTHER" id="PTHR43553:SF24">
    <property type="entry name" value="ENERGY-COUPLING FACTOR TRANSPORTER ATP-BINDING PROTEIN ECFA1"/>
    <property type="match status" value="1"/>
</dbReference>
<dbReference type="Proteomes" id="UP000640509">
    <property type="component" value="Unassembled WGS sequence"/>
</dbReference>
<dbReference type="SUPFAM" id="SSF52540">
    <property type="entry name" value="P-loop containing nucleoside triphosphate hydrolases"/>
    <property type="match status" value="1"/>
</dbReference>
<evidence type="ECO:0000259" key="5">
    <source>
        <dbReference type="PROSITE" id="PS50893"/>
    </source>
</evidence>
<dbReference type="InterPro" id="IPR027417">
    <property type="entry name" value="P-loop_NTPase"/>
</dbReference>
<dbReference type="Gene3D" id="3.40.50.300">
    <property type="entry name" value="P-loop containing nucleotide triphosphate hydrolases"/>
    <property type="match status" value="1"/>
</dbReference>
<evidence type="ECO:0000256" key="3">
    <source>
        <dbReference type="ARBA" id="ARBA00022741"/>
    </source>
</evidence>
<dbReference type="InterPro" id="IPR003439">
    <property type="entry name" value="ABC_transporter-like_ATP-bd"/>
</dbReference>
<keyword evidence="4" id="KW-0067">ATP-binding</keyword>
<protein>
    <submittedName>
        <fullName evidence="6">Cobalt ABC transporter</fullName>
    </submittedName>
</protein>
<dbReference type="InterPro" id="IPR003593">
    <property type="entry name" value="AAA+_ATPase"/>
</dbReference>
<evidence type="ECO:0000256" key="1">
    <source>
        <dbReference type="ARBA" id="ARBA00005417"/>
    </source>
</evidence>
<dbReference type="Pfam" id="PF00005">
    <property type="entry name" value="ABC_tran"/>
    <property type="match status" value="1"/>
</dbReference>
<sequence length="252" mass="27139">MAAGSKEQPGTRPRMSVDLRGIGVTLAGRAVLRDVTARLAEGRIGIVGRNGSGKTTLARVIAGLIVPDAGDARTFGIDMAKDRRAALKDVGIIFQNPDHQIIFPTVIEEIAFGLAQQGLRQSQAEAEAQQMLVRFGKAHWADAATHSLSQGQKQLLCLMSVLAMRPGVIVMDEPFSGLDIPTRLQLMRYLDGIAAQVVLVTHDPAQVRGFDRILWLEGGRLIADGPPAQVLPAFEAQMLDWGGMDDLAHLAH</sequence>
<keyword evidence="2" id="KW-0813">Transport</keyword>